<protein>
    <recommendedName>
        <fullName evidence="5">Zn(2)-C6 fungal-type domain-containing protein</fullName>
    </recommendedName>
</protein>
<dbReference type="GO" id="GO:0003677">
    <property type="term" value="F:DNA binding"/>
    <property type="evidence" value="ECO:0007669"/>
    <property type="project" value="InterPro"/>
</dbReference>
<dbReference type="SMART" id="SM00066">
    <property type="entry name" value="GAL4"/>
    <property type="match status" value="1"/>
</dbReference>
<keyword evidence="1" id="KW-0479">Metal-binding</keyword>
<dbReference type="PROSITE" id="PS50048">
    <property type="entry name" value="ZN2_CY6_FUNGAL_2"/>
    <property type="match status" value="1"/>
</dbReference>
<dbReference type="GO" id="GO:0006351">
    <property type="term" value="P:DNA-templated transcription"/>
    <property type="evidence" value="ECO:0007669"/>
    <property type="project" value="InterPro"/>
</dbReference>
<dbReference type="GO" id="GO:0008270">
    <property type="term" value="F:zinc ion binding"/>
    <property type="evidence" value="ECO:0007669"/>
    <property type="project" value="InterPro"/>
</dbReference>
<dbReference type="Proteomes" id="UP000799428">
    <property type="component" value="Unassembled WGS sequence"/>
</dbReference>
<dbReference type="InterPro" id="IPR036864">
    <property type="entry name" value="Zn2-C6_fun-type_DNA-bd_sf"/>
</dbReference>
<dbReference type="PANTHER" id="PTHR46910:SF5">
    <property type="entry name" value="ZN(II)2CYS6 TRANSCRIPTION FACTOR (EUROFUNG)"/>
    <property type="match status" value="1"/>
</dbReference>
<dbReference type="SMART" id="SM00906">
    <property type="entry name" value="Fungal_trans"/>
    <property type="match status" value="1"/>
</dbReference>
<evidence type="ECO:0000256" key="3">
    <source>
        <dbReference type="SAM" id="Coils"/>
    </source>
</evidence>
<dbReference type="PANTHER" id="PTHR46910">
    <property type="entry name" value="TRANSCRIPTION FACTOR PDR1"/>
    <property type="match status" value="1"/>
</dbReference>
<dbReference type="InterPro" id="IPR001138">
    <property type="entry name" value="Zn2Cys6_DnaBD"/>
</dbReference>
<evidence type="ECO:0000256" key="4">
    <source>
        <dbReference type="SAM" id="MobiDB-lite"/>
    </source>
</evidence>
<evidence type="ECO:0000259" key="5">
    <source>
        <dbReference type="PROSITE" id="PS50048"/>
    </source>
</evidence>
<sequence length="723" mass="80830">MENRDEMDTAVDGTKIQRACDLCRSRKIRCDRATPCSNCRASKLACITTAPTQKAQKQRIHISDEYEKKIDRIEDRLAGIEQVLENLASKLGNLDMNKDSTEQSSQTRSRSSKMGRSPNSTTVSDVLTGGASFEGETTFNTQSEFARDLLEQAVGNTPSIVQNPDIKAALTSLQDMVVRQDQKKSTSNVQPQPSFTHAIPDVDPAKLERPPWKVVEEVLNQAAEVPTMCFSIVFPFLSLHNQRAIFKETFDFPNEASTARRVNVYGVLYNLFMEFACYPATLSNQTSHHRKYAKLCQIQMETAMSQLPLVLAPIYENVLALLLAGAYSIELSKPSLCWAMVSNAMNLCQSLGYHRYSTMADDSDEQRTAKLHAFWFLYMLDKNLSLRLGRAASFQDWDMSLPYPQSAEVSHLKTSQPVTRTLVYWIKVAQIQGSTYELLFSPAAFHKSAEERSRISETLVKELDQAWAAREELKLEFPKSYGDVGDLFYHADVATHFSTASLIQRAASPDNVTFSAKCLESARASLLAHQRASEKFNIKGNEELWSGYIHWSILQAPFTPFIVIFSNVITHCDPTDLASLSSFVSSMESCRTVSEGADKIYKMCYLFLQVAKIYVEAKRYKASQIISRANHPGFYGTASTDAMGFDSTTMTQFDPYLSALGLVPNATWPMAPSFPPMPEGIEGFAPGLDGSAGAHNSVQDWFSGSRYIIGLMEEDIHMPDMHM</sequence>
<dbReference type="Pfam" id="PF04082">
    <property type="entry name" value="Fungal_trans"/>
    <property type="match status" value="1"/>
</dbReference>
<dbReference type="AlphaFoldDB" id="A0A6G1K6Z2"/>
<feature type="domain" description="Zn(2)-C6 fungal-type" evidence="5">
    <location>
        <begin position="19"/>
        <end position="48"/>
    </location>
</feature>
<proteinExistence type="predicted"/>
<feature type="compositionally biased region" description="Polar residues" evidence="4">
    <location>
        <begin position="185"/>
        <end position="195"/>
    </location>
</feature>
<dbReference type="OrthoDB" id="103819at2759"/>
<accession>A0A6G1K6Z2</accession>
<dbReference type="GO" id="GO:0000981">
    <property type="term" value="F:DNA-binding transcription factor activity, RNA polymerase II-specific"/>
    <property type="evidence" value="ECO:0007669"/>
    <property type="project" value="InterPro"/>
</dbReference>
<name>A0A6G1K6Z2_9PLEO</name>
<evidence type="ECO:0000256" key="2">
    <source>
        <dbReference type="ARBA" id="ARBA00023242"/>
    </source>
</evidence>
<dbReference type="InterPro" id="IPR050987">
    <property type="entry name" value="AtrR-like"/>
</dbReference>
<keyword evidence="7" id="KW-1185">Reference proteome</keyword>
<keyword evidence="3" id="KW-0175">Coiled coil</keyword>
<dbReference type="InterPro" id="IPR007219">
    <property type="entry name" value="XnlR_reg_dom"/>
</dbReference>
<dbReference type="EMBL" id="MU005771">
    <property type="protein sequence ID" value="KAF2708656.1"/>
    <property type="molecule type" value="Genomic_DNA"/>
</dbReference>
<dbReference type="Pfam" id="PF00172">
    <property type="entry name" value="Zn_clus"/>
    <property type="match status" value="1"/>
</dbReference>
<dbReference type="CDD" id="cd00067">
    <property type="entry name" value="GAL4"/>
    <property type="match status" value="1"/>
</dbReference>
<feature type="coiled-coil region" evidence="3">
    <location>
        <begin position="63"/>
        <end position="90"/>
    </location>
</feature>
<feature type="region of interest" description="Disordered" evidence="4">
    <location>
        <begin position="94"/>
        <end position="128"/>
    </location>
</feature>
<dbReference type="PROSITE" id="PS00463">
    <property type="entry name" value="ZN2_CY6_FUNGAL_1"/>
    <property type="match status" value="1"/>
</dbReference>
<evidence type="ECO:0000313" key="6">
    <source>
        <dbReference type="EMBL" id="KAF2708656.1"/>
    </source>
</evidence>
<keyword evidence="2" id="KW-0539">Nucleus</keyword>
<dbReference type="Gene3D" id="4.10.240.10">
    <property type="entry name" value="Zn(2)-C6 fungal-type DNA-binding domain"/>
    <property type="match status" value="1"/>
</dbReference>
<dbReference type="CDD" id="cd12148">
    <property type="entry name" value="fungal_TF_MHR"/>
    <property type="match status" value="1"/>
</dbReference>
<gene>
    <name evidence="6" type="ORF">K504DRAFT_467892</name>
</gene>
<evidence type="ECO:0000313" key="7">
    <source>
        <dbReference type="Proteomes" id="UP000799428"/>
    </source>
</evidence>
<dbReference type="SUPFAM" id="SSF57701">
    <property type="entry name" value="Zn2/Cys6 DNA-binding domain"/>
    <property type="match status" value="1"/>
</dbReference>
<reference evidence="6" key="1">
    <citation type="journal article" date="2020" name="Stud. Mycol.">
        <title>101 Dothideomycetes genomes: a test case for predicting lifestyles and emergence of pathogens.</title>
        <authorList>
            <person name="Haridas S."/>
            <person name="Albert R."/>
            <person name="Binder M."/>
            <person name="Bloem J."/>
            <person name="Labutti K."/>
            <person name="Salamov A."/>
            <person name="Andreopoulos B."/>
            <person name="Baker S."/>
            <person name="Barry K."/>
            <person name="Bills G."/>
            <person name="Bluhm B."/>
            <person name="Cannon C."/>
            <person name="Castanera R."/>
            <person name="Culley D."/>
            <person name="Daum C."/>
            <person name="Ezra D."/>
            <person name="Gonzalez J."/>
            <person name="Henrissat B."/>
            <person name="Kuo A."/>
            <person name="Liang C."/>
            <person name="Lipzen A."/>
            <person name="Lutzoni F."/>
            <person name="Magnuson J."/>
            <person name="Mondo S."/>
            <person name="Nolan M."/>
            <person name="Ohm R."/>
            <person name="Pangilinan J."/>
            <person name="Park H.-J."/>
            <person name="Ramirez L."/>
            <person name="Alfaro M."/>
            <person name="Sun H."/>
            <person name="Tritt A."/>
            <person name="Yoshinaga Y."/>
            <person name="Zwiers L.-H."/>
            <person name="Turgeon B."/>
            <person name="Goodwin S."/>
            <person name="Spatafora J."/>
            <person name="Crous P."/>
            <person name="Grigoriev I."/>
        </authorList>
    </citation>
    <scope>NUCLEOTIDE SEQUENCE</scope>
    <source>
        <strain evidence="6">CBS 279.74</strain>
    </source>
</reference>
<feature type="region of interest" description="Disordered" evidence="4">
    <location>
        <begin position="181"/>
        <end position="202"/>
    </location>
</feature>
<evidence type="ECO:0000256" key="1">
    <source>
        <dbReference type="ARBA" id="ARBA00022723"/>
    </source>
</evidence>
<organism evidence="6 7">
    <name type="scientific">Pleomassaria siparia CBS 279.74</name>
    <dbReference type="NCBI Taxonomy" id="1314801"/>
    <lineage>
        <taxon>Eukaryota</taxon>
        <taxon>Fungi</taxon>
        <taxon>Dikarya</taxon>
        <taxon>Ascomycota</taxon>
        <taxon>Pezizomycotina</taxon>
        <taxon>Dothideomycetes</taxon>
        <taxon>Pleosporomycetidae</taxon>
        <taxon>Pleosporales</taxon>
        <taxon>Pleomassariaceae</taxon>
        <taxon>Pleomassaria</taxon>
    </lineage>
</organism>